<feature type="region of interest" description="Disordered" evidence="18">
    <location>
        <begin position="558"/>
        <end position="585"/>
    </location>
</feature>
<dbReference type="PROSITE" id="PS50011">
    <property type="entry name" value="PROTEIN_KINASE_DOM"/>
    <property type="match status" value="1"/>
</dbReference>
<keyword evidence="12" id="KW-1015">Disulfide bond</keyword>
<dbReference type="EMBL" id="GDRN01098967">
    <property type="protein sequence ID" value="JAI58857.1"/>
    <property type="molecule type" value="Transcribed_RNA"/>
</dbReference>
<keyword evidence="2" id="KW-1003">Cell membrane</keyword>
<keyword evidence="3" id="KW-0808">Transferase</keyword>
<feature type="domain" description="F5/8 type C" evidence="20">
    <location>
        <begin position="55"/>
        <end position="210"/>
    </location>
</feature>
<dbReference type="PANTHER" id="PTHR24416">
    <property type="entry name" value="TYROSINE-PROTEIN KINASE RECEPTOR"/>
    <property type="match status" value="1"/>
</dbReference>
<dbReference type="SUPFAM" id="SSF49785">
    <property type="entry name" value="Galactose-binding domain-like"/>
    <property type="match status" value="1"/>
</dbReference>
<evidence type="ECO:0000256" key="6">
    <source>
        <dbReference type="ARBA" id="ARBA00022741"/>
    </source>
</evidence>
<protein>
    <recommendedName>
        <fullName evidence="22">Protein kinase domain-containing protein</fullName>
    </recommendedName>
</protein>
<dbReference type="InterPro" id="IPR001245">
    <property type="entry name" value="Ser-Thr/Tyr_kinase_cat_dom"/>
</dbReference>
<dbReference type="InterPro" id="IPR011009">
    <property type="entry name" value="Kinase-like_dom_sf"/>
</dbReference>
<proteinExistence type="inferred from homology"/>
<evidence type="ECO:0000256" key="8">
    <source>
        <dbReference type="ARBA" id="ARBA00022840"/>
    </source>
</evidence>
<dbReference type="InterPro" id="IPR000719">
    <property type="entry name" value="Prot_kinase_dom"/>
</dbReference>
<keyword evidence="14" id="KW-0325">Glycoprotein</keyword>
<evidence type="ECO:0008006" key="22">
    <source>
        <dbReference type="Google" id="ProtNLM"/>
    </source>
</evidence>
<dbReference type="GO" id="GO:0030182">
    <property type="term" value="P:neuron differentiation"/>
    <property type="evidence" value="ECO:0007669"/>
    <property type="project" value="UniProtKB-ARBA"/>
</dbReference>
<feature type="region of interest" description="Disordered" evidence="18">
    <location>
        <begin position="437"/>
        <end position="468"/>
    </location>
</feature>
<evidence type="ECO:0000256" key="1">
    <source>
        <dbReference type="ARBA" id="ARBA00004251"/>
    </source>
</evidence>
<dbReference type="InterPro" id="IPR017441">
    <property type="entry name" value="Protein_kinase_ATP_BS"/>
</dbReference>
<comment type="subcellular location">
    <subcellularLocation>
        <location evidence="1">Cell membrane</location>
        <topology evidence="1">Single-pass type I membrane protein</topology>
    </subcellularLocation>
</comment>
<evidence type="ECO:0000259" key="20">
    <source>
        <dbReference type="PROSITE" id="PS50022"/>
    </source>
</evidence>
<dbReference type="Pfam" id="PF21114">
    <property type="entry name" value="DDR1-2_DS-like"/>
    <property type="match status" value="2"/>
</dbReference>
<feature type="domain" description="Protein kinase" evidence="19">
    <location>
        <begin position="678"/>
        <end position="958"/>
    </location>
</feature>
<dbReference type="GO" id="GO:0005518">
    <property type="term" value="F:collagen binding"/>
    <property type="evidence" value="ECO:0007669"/>
    <property type="project" value="TreeGrafter"/>
</dbReference>
<sequence>MRQRRPGSTREKGEQGEMRDGTRGPGLRIRNLLVGVVVMLVQWPSLTTSLSTGQCGGALGMQSGAIPDEHISASSYFDAAVNAIYGRAHVEVGGGAWCPREMVYREGTEYLEVNLGAPHLVTKVEVQGRFGNGQGREFARQYKLQLWRPGLSHWVTYTDSRGQQLLEGNSNTYLAHPSHLRPPSVASRVRFVPHSDHPRTVCMRVELYGCRYTGGLVSYSMPDGDARGGSDLSFRDLTYDGVKRGGWLRGGLGQLTDGETGHTNFRVNAQGQGKGYEWVGWRNDTRGGRPVNITFSFDAPRNFSALYIYANNLFTKETQVFSKVKILFSMEMEKEEDEKSEKQKREEAKRTTSGRSGETGSGGGTGGFDAHPPVIFEYVVDRIFENARNVTIRLPNVTARSVRLQLFFALRWILISEITFESVPCACNLTEETQGAVSGAAPRGDAGRAPTTPASPTLGPAPPGQSPVVPARAPAPGLLVGGLAALGVVFGVLPVAACLLHHRARLARRSKTPLAADPHKVSMKMKDFHINVNLTAGAAGLSRARGGELYGRVALQDPAAGPYQEPHPLMPAPPDSLKGPTTTDTDDSVDYAVPDLSLTSPTPFPEAWRPPLPLTRPPSTLPPPAQHYAATQLCHASSIQGVTGCVIYATADEAGVSGAGPSGALPEPAVPEVAPHQVRVLEALGEGKFGTVTLCEVEGLEGGPRLAAMKSLRMGAAEGTKKDFRQEARVLARLHDPNIVRLVGVVTRAEPLALLLEYMVHGDLYQFLRRHRCGPEGAEELPELSYGALVYAALQVASGMTHLETLGVVHRDLAARNCLVGEALTIKISDFGMSRPLYSSDYYRLGEGRALLPIRWMAWESILHGRFSTKSDVWAFGVTLWEVFTLARRQPHADLSDDQVLENVSRCYLGDGVPMMTLPQPPLCPREMYDMMSACWRPAARQRPPFWEVLLFLRRKNLGYSLDYTG</sequence>
<comment type="similarity">
    <text evidence="16">Belongs to the protein kinase superfamily. Tyr protein kinase family. Insulin receptor subfamily.</text>
</comment>
<evidence type="ECO:0000256" key="2">
    <source>
        <dbReference type="ARBA" id="ARBA00022475"/>
    </source>
</evidence>
<keyword evidence="10" id="KW-0472">Membrane</keyword>
<dbReference type="GO" id="GO:0048468">
    <property type="term" value="P:cell development"/>
    <property type="evidence" value="ECO:0007669"/>
    <property type="project" value="UniProtKB-ARBA"/>
</dbReference>
<evidence type="ECO:0000256" key="3">
    <source>
        <dbReference type="ARBA" id="ARBA00022679"/>
    </source>
</evidence>
<keyword evidence="11" id="KW-0829">Tyrosine-protein kinase</keyword>
<dbReference type="SMART" id="SM00231">
    <property type="entry name" value="FA58C"/>
    <property type="match status" value="1"/>
</dbReference>
<dbReference type="SUPFAM" id="SSF56112">
    <property type="entry name" value="Protein kinase-like (PK-like)"/>
    <property type="match status" value="1"/>
</dbReference>
<dbReference type="Pfam" id="PF07714">
    <property type="entry name" value="PK_Tyr_Ser-Thr"/>
    <property type="match status" value="1"/>
</dbReference>
<evidence type="ECO:0000256" key="5">
    <source>
        <dbReference type="ARBA" id="ARBA00022729"/>
    </source>
</evidence>
<dbReference type="PROSITE" id="PS00109">
    <property type="entry name" value="PROTEIN_KINASE_TYR"/>
    <property type="match status" value="1"/>
</dbReference>
<evidence type="ECO:0000256" key="18">
    <source>
        <dbReference type="SAM" id="MobiDB-lite"/>
    </source>
</evidence>
<dbReference type="GO" id="GO:0043235">
    <property type="term" value="C:receptor complex"/>
    <property type="evidence" value="ECO:0007669"/>
    <property type="project" value="TreeGrafter"/>
</dbReference>
<dbReference type="FunFam" id="2.60.120.260:FF:000007">
    <property type="entry name" value="Discoidin domain receptor tyrosine kinase 1"/>
    <property type="match status" value="1"/>
</dbReference>
<dbReference type="PROSITE" id="PS01285">
    <property type="entry name" value="FA58C_1"/>
    <property type="match status" value="1"/>
</dbReference>
<evidence type="ECO:0000313" key="21">
    <source>
        <dbReference type="EMBL" id="JAI58857.1"/>
    </source>
</evidence>
<comment type="catalytic activity">
    <reaction evidence="15">
        <text>L-tyrosyl-[protein] + ATP = O-phospho-L-tyrosyl-[protein] + ADP + H(+)</text>
        <dbReference type="Rhea" id="RHEA:10596"/>
        <dbReference type="Rhea" id="RHEA-COMP:10136"/>
        <dbReference type="Rhea" id="RHEA-COMP:20101"/>
        <dbReference type="ChEBI" id="CHEBI:15378"/>
        <dbReference type="ChEBI" id="CHEBI:30616"/>
        <dbReference type="ChEBI" id="CHEBI:46858"/>
        <dbReference type="ChEBI" id="CHEBI:61978"/>
        <dbReference type="ChEBI" id="CHEBI:456216"/>
        <dbReference type="EC" id="2.7.10.1"/>
    </reaction>
</comment>
<feature type="compositionally biased region" description="Gly residues" evidence="18">
    <location>
        <begin position="357"/>
        <end position="367"/>
    </location>
</feature>
<feature type="compositionally biased region" description="Low complexity" evidence="18">
    <location>
        <begin position="439"/>
        <end position="450"/>
    </location>
</feature>
<keyword evidence="6 17" id="KW-0547">Nucleotide-binding</keyword>
<keyword evidence="13" id="KW-0675">Receptor</keyword>
<feature type="compositionally biased region" description="Basic and acidic residues" evidence="18">
    <location>
        <begin position="337"/>
        <end position="350"/>
    </location>
</feature>
<evidence type="ECO:0000256" key="16">
    <source>
        <dbReference type="ARBA" id="ARBA00061639"/>
    </source>
</evidence>
<dbReference type="Gene3D" id="2.60.120.1190">
    <property type="match status" value="1"/>
</dbReference>
<evidence type="ECO:0000256" key="17">
    <source>
        <dbReference type="PROSITE-ProRule" id="PRU10141"/>
    </source>
</evidence>
<dbReference type="Gene3D" id="2.60.120.260">
    <property type="entry name" value="Galactose-binding domain-like"/>
    <property type="match status" value="1"/>
</dbReference>
<dbReference type="PRINTS" id="PR00109">
    <property type="entry name" value="TYRKINASE"/>
</dbReference>
<evidence type="ECO:0000256" key="11">
    <source>
        <dbReference type="ARBA" id="ARBA00023137"/>
    </source>
</evidence>
<dbReference type="InterPro" id="IPR020635">
    <property type="entry name" value="Tyr_kinase_cat_dom"/>
</dbReference>
<evidence type="ECO:0000259" key="19">
    <source>
        <dbReference type="PROSITE" id="PS50011"/>
    </source>
</evidence>
<dbReference type="PROSITE" id="PS00107">
    <property type="entry name" value="PROTEIN_KINASE_ATP"/>
    <property type="match status" value="1"/>
</dbReference>
<dbReference type="CDD" id="cd00057">
    <property type="entry name" value="FA58C"/>
    <property type="match status" value="1"/>
</dbReference>
<dbReference type="GO" id="GO:0005524">
    <property type="term" value="F:ATP binding"/>
    <property type="evidence" value="ECO:0007669"/>
    <property type="project" value="UniProtKB-UniRule"/>
</dbReference>
<keyword evidence="5" id="KW-0732">Signal</keyword>
<keyword evidence="4" id="KW-0812">Transmembrane</keyword>
<dbReference type="PANTHER" id="PTHR24416:SF580">
    <property type="entry name" value="DISCOIDIN DOMAIN RECEPTOR, ISOFORM F"/>
    <property type="match status" value="1"/>
</dbReference>
<name>A0A0P4WCZ3_SCYOL</name>
<dbReference type="InterPro" id="IPR000421">
    <property type="entry name" value="FA58C"/>
</dbReference>
<feature type="region of interest" description="Disordered" evidence="18">
    <location>
        <begin position="335"/>
        <end position="368"/>
    </location>
</feature>
<dbReference type="InterPro" id="IPR050122">
    <property type="entry name" value="RTK"/>
</dbReference>
<dbReference type="GO" id="GO:0048680">
    <property type="term" value="P:positive regulation of axon regeneration"/>
    <property type="evidence" value="ECO:0007669"/>
    <property type="project" value="UniProtKB-ARBA"/>
</dbReference>
<accession>A0A0P4WCZ3</accession>
<dbReference type="GO" id="GO:0005886">
    <property type="term" value="C:plasma membrane"/>
    <property type="evidence" value="ECO:0007669"/>
    <property type="project" value="UniProtKB-SubCell"/>
</dbReference>
<dbReference type="InterPro" id="IPR048525">
    <property type="entry name" value="DDR1-2_DS-like"/>
</dbReference>
<dbReference type="PROSITE" id="PS01286">
    <property type="entry name" value="FA58C_2"/>
    <property type="match status" value="1"/>
</dbReference>
<dbReference type="FunFam" id="1.10.510.10:FF:001512">
    <property type="entry name" value="Receptor tyrosine-protein kinase erbB-2"/>
    <property type="match status" value="1"/>
</dbReference>
<feature type="region of interest" description="Disordered" evidence="18">
    <location>
        <begin position="1"/>
        <end position="24"/>
    </location>
</feature>
<evidence type="ECO:0000256" key="13">
    <source>
        <dbReference type="ARBA" id="ARBA00023170"/>
    </source>
</evidence>
<dbReference type="SMART" id="SM00219">
    <property type="entry name" value="TyrKc"/>
    <property type="match status" value="1"/>
</dbReference>
<evidence type="ECO:0000256" key="9">
    <source>
        <dbReference type="ARBA" id="ARBA00022989"/>
    </source>
</evidence>
<evidence type="ECO:0000256" key="10">
    <source>
        <dbReference type="ARBA" id="ARBA00023136"/>
    </source>
</evidence>
<dbReference type="InterPro" id="IPR008979">
    <property type="entry name" value="Galactose-bd-like_sf"/>
</dbReference>
<reference evidence="21" key="1">
    <citation type="submission" date="2015-09" db="EMBL/GenBank/DDBJ databases">
        <title>Scylla olivacea transcriptome.</title>
        <authorList>
            <person name="Ikhwanuddin M."/>
        </authorList>
    </citation>
    <scope>NUCLEOTIDE SEQUENCE</scope>
</reference>
<dbReference type="InterPro" id="IPR008266">
    <property type="entry name" value="Tyr_kinase_AS"/>
</dbReference>
<keyword evidence="7" id="KW-0418">Kinase</keyword>
<dbReference type="Gene3D" id="1.10.510.10">
    <property type="entry name" value="Transferase(Phosphotransferase) domain 1"/>
    <property type="match status" value="1"/>
</dbReference>
<dbReference type="Gene3D" id="3.30.200.20">
    <property type="entry name" value="Phosphorylase Kinase, domain 1"/>
    <property type="match status" value="1"/>
</dbReference>
<evidence type="ECO:0000256" key="7">
    <source>
        <dbReference type="ARBA" id="ARBA00022777"/>
    </source>
</evidence>
<keyword evidence="9" id="KW-1133">Transmembrane helix</keyword>
<evidence type="ECO:0000256" key="14">
    <source>
        <dbReference type="ARBA" id="ARBA00023180"/>
    </source>
</evidence>
<keyword evidence="8 17" id="KW-0067">ATP-binding</keyword>
<feature type="compositionally biased region" description="Basic and acidic residues" evidence="18">
    <location>
        <begin position="8"/>
        <end position="22"/>
    </location>
</feature>
<dbReference type="GO" id="GO:0038062">
    <property type="term" value="F:protein tyrosine kinase collagen receptor activity"/>
    <property type="evidence" value="ECO:0007669"/>
    <property type="project" value="TreeGrafter"/>
</dbReference>
<evidence type="ECO:0000256" key="12">
    <source>
        <dbReference type="ARBA" id="ARBA00023157"/>
    </source>
</evidence>
<dbReference type="PROSITE" id="PS50022">
    <property type="entry name" value="FA58C_3"/>
    <property type="match status" value="1"/>
</dbReference>
<feature type="binding site" evidence="17">
    <location>
        <position position="710"/>
    </location>
    <ligand>
        <name>ATP</name>
        <dbReference type="ChEBI" id="CHEBI:30616"/>
    </ligand>
</feature>
<evidence type="ECO:0000256" key="15">
    <source>
        <dbReference type="ARBA" id="ARBA00051243"/>
    </source>
</evidence>
<dbReference type="GO" id="GO:0051897">
    <property type="term" value="P:positive regulation of phosphatidylinositol 3-kinase/protein kinase B signal transduction"/>
    <property type="evidence" value="ECO:0007669"/>
    <property type="project" value="TreeGrafter"/>
</dbReference>
<dbReference type="Pfam" id="PF00754">
    <property type="entry name" value="F5_F8_type_C"/>
    <property type="match status" value="1"/>
</dbReference>
<dbReference type="AlphaFoldDB" id="A0A0P4WCZ3"/>
<organism evidence="21">
    <name type="scientific">Scylla olivacea</name>
    <name type="common">Orange mud crab</name>
    <name type="synonym">Cancer olivacea</name>
    <dbReference type="NCBI Taxonomy" id="85551"/>
    <lineage>
        <taxon>Eukaryota</taxon>
        <taxon>Metazoa</taxon>
        <taxon>Ecdysozoa</taxon>
        <taxon>Arthropoda</taxon>
        <taxon>Crustacea</taxon>
        <taxon>Multicrustacea</taxon>
        <taxon>Malacostraca</taxon>
        <taxon>Eumalacostraca</taxon>
        <taxon>Eucarida</taxon>
        <taxon>Decapoda</taxon>
        <taxon>Pleocyemata</taxon>
        <taxon>Brachyura</taxon>
        <taxon>Eubrachyura</taxon>
        <taxon>Portunoidea</taxon>
        <taxon>Portunidae</taxon>
        <taxon>Portuninae</taxon>
        <taxon>Scylla</taxon>
    </lineage>
</organism>
<evidence type="ECO:0000256" key="4">
    <source>
        <dbReference type="ARBA" id="ARBA00022692"/>
    </source>
</evidence>